<evidence type="ECO:0000256" key="1">
    <source>
        <dbReference type="SAM" id="MobiDB-lite"/>
    </source>
</evidence>
<dbReference type="Proteomes" id="UP001295684">
    <property type="component" value="Unassembled WGS sequence"/>
</dbReference>
<reference evidence="2" key="1">
    <citation type="submission" date="2023-07" db="EMBL/GenBank/DDBJ databases">
        <authorList>
            <consortium name="AG Swart"/>
            <person name="Singh M."/>
            <person name="Singh A."/>
            <person name="Seah K."/>
            <person name="Emmerich C."/>
        </authorList>
    </citation>
    <scope>NUCLEOTIDE SEQUENCE</scope>
    <source>
        <strain evidence="2">DP1</strain>
    </source>
</reference>
<sequence length="424" mass="48333">MGTSCCTGKPREEHLYFKDEKDKDKEYDKSRSKNIKSPSREEWTPSINIGIFGDSQNDTPLLNTRAMKSSRKQNNHALLDYEQLGLDYINKETRSECGFSQILDKCEKSQKAEDSDNQEDEEKDDVYYLPDEFVMDADEMDSGDPDLLRFQSIDFQDLKRKRSKSLKNLSTTEIPLNKNMSKRSKMYAKAFNEVQAQCQQETKNRVTLDDGDQIKEENDNSEESKENFIQDGEQANIVSSANVYSPEEKDFQPVKEGIEKHEIRDALSEGVGQYMSTEIEPNLDSYNLLDQGFGQIGQNPNQRIKESLSQRPISDSDSFTISNDATNGIPMKKAPSKIKKTMGLLGVSYIKADKIQQFRNSSSKKPLKRKLSSTSKPHPIQIPPKSSKIPSQSLASPKKKDFSGLLLKKINREQRIKPLRKTLN</sequence>
<feature type="region of interest" description="Disordered" evidence="1">
    <location>
        <begin position="16"/>
        <end position="56"/>
    </location>
</feature>
<dbReference type="AlphaFoldDB" id="A0AAD1Y771"/>
<organism evidence="2 3">
    <name type="scientific">Euplotes crassus</name>
    <dbReference type="NCBI Taxonomy" id="5936"/>
    <lineage>
        <taxon>Eukaryota</taxon>
        <taxon>Sar</taxon>
        <taxon>Alveolata</taxon>
        <taxon>Ciliophora</taxon>
        <taxon>Intramacronucleata</taxon>
        <taxon>Spirotrichea</taxon>
        <taxon>Hypotrichia</taxon>
        <taxon>Euplotida</taxon>
        <taxon>Euplotidae</taxon>
        <taxon>Moneuplotes</taxon>
    </lineage>
</organism>
<accession>A0AAD1Y771</accession>
<evidence type="ECO:0000313" key="2">
    <source>
        <dbReference type="EMBL" id="CAI2385887.1"/>
    </source>
</evidence>
<feature type="region of interest" description="Disordered" evidence="1">
    <location>
        <begin position="207"/>
        <end position="226"/>
    </location>
</feature>
<feature type="region of interest" description="Disordered" evidence="1">
    <location>
        <begin position="359"/>
        <end position="406"/>
    </location>
</feature>
<proteinExistence type="predicted"/>
<gene>
    <name evidence="2" type="ORF">ECRASSUSDP1_LOCUS27482</name>
</gene>
<comment type="caution">
    <text evidence="2">The sequence shown here is derived from an EMBL/GenBank/DDBJ whole genome shotgun (WGS) entry which is preliminary data.</text>
</comment>
<evidence type="ECO:0000313" key="3">
    <source>
        <dbReference type="Proteomes" id="UP001295684"/>
    </source>
</evidence>
<feature type="region of interest" description="Disordered" evidence="1">
    <location>
        <begin position="309"/>
        <end position="332"/>
    </location>
</feature>
<name>A0AAD1Y771_EUPCR</name>
<feature type="compositionally biased region" description="Basic and acidic residues" evidence="1">
    <location>
        <begin position="16"/>
        <end position="31"/>
    </location>
</feature>
<feature type="compositionally biased region" description="Low complexity" evidence="1">
    <location>
        <begin position="372"/>
        <end position="393"/>
    </location>
</feature>
<feature type="compositionally biased region" description="Polar residues" evidence="1">
    <location>
        <begin position="309"/>
        <end position="326"/>
    </location>
</feature>
<keyword evidence="3" id="KW-1185">Reference proteome</keyword>
<protein>
    <submittedName>
        <fullName evidence="2">Uncharacterized protein</fullName>
    </submittedName>
</protein>
<dbReference type="EMBL" id="CAMPGE010028359">
    <property type="protein sequence ID" value="CAI2385887.1"/>
    <property type="molecule type" value="Genomic_DNA"/>
</dbReference>